<reference evidence="1 2" key="2">
    <citation type="journal article" date="2022" name="Mol. Ecol. Resour.">
        <title>The genomes of chicory, endive, great burdock and yacon provide insights into Asteraceae paleo-polyploidization history and plant inulin production.</title>
        <authorList>
            <person name="Fan W."/>
            <person name="Wang S."/>
            <person name="Wang H."/>
            <person name="Wang A."/>
            <person name="Jiang F."/>
            <person name="Liu H."/>
            <person name="Zhao H."/>
            <person name="Xu D."/>
            <person name="Zhang Y."/>
        </authorList>
    </citation>
    <scope>NUCLEOTIDE SEQUENCE [LARGE SCALE GENOMIC DNA]</scope>
    <source>
        <strain evidence="2">cv. Niubang</strain>
    </source>
</reference>
<name>A0ACB9BGB3_ARCLA</name>
<gene>
    <name evidence="1" type="ORF">L6452_20627</name>
</gene>
<protein>
    <submittedName>
        <fullName evidence="1">Uncharacterized protein</fullName>
    </submittedName>
</protein>
<reference evidence="2" key="1">
    <citation type="journal article" date="2022" name="Mol. Ecol. Resour.">
        <title>The genomes of chicory, endive, great burdock and yacon provide insights into Asteraceae palaeo-polyploidization history and plant inulin production.</title>
        <authorList>
            <person name="Fan W."/>
            <person name="Wang S."/>
            <person name="Wang H."/>
            <person name="Wang A."/>
            <person name="Jiang F."/>
            <person name="Liu H."/>
            <person name="Zhao H."/>
            <person name="Xu D."/>
            <person name="Zhang Y."/>
        </authorList>
    </citation>
    <scope>NUCLEOTIDE SEQUENCE [LARGE SCALE GENOMIC DNA]</scope>
    <source>
        <strain evidence="2">cv. Niubang</strain>
    </source>
</reference>
<comment type="caution">
    <text evidence="1">The sequence shown here is derived from an EMBL/GenBank/DDBJ whole genome shotgun (WGS) entry which is preliminary data.</text>
</comment>
<evidence type="ECO:0000313" key="2">
    <source>
        <dbReference type="Proteomes" id="UP001055879"/>
    </source>
</evidence>
<dbReference type="EMBL" id="CM042052">
    <property type="protein sequence ID" value="KAI3719725.1"/>
    <property type="molecule type" value="Genomic_DNA"/>
</dbReference>
<organism evidence="1 2">
    <name type="scientific">Arctium lappa</name>
    <name type="common">Greater burdock</name>
    <name type="synonym">Lappa major</name>
    <dbReference type="NCBI Taxonomy" id="4217"/>
    <lineage>
        <taxon>Eukaryota</taxon>
        <taxon>Viridiplantae</taxon>
        <taxon>Streptophyta</taxon>
        <taxon>Embryophyta</taxon>
        <taxon>Tracheophyta</taxon>
        <taxon>Spermatophyta</taxon>
        <taxon>Magnoliopsida</taxon>
        <taxon>eudicotyledons</taxon>
        <taxon>Gunneridae</taxon>
        <taxon>Pentapetalae</taxon>
        <taxon>asterids</taxon>
        <taxon>campanulids</taxon>
        <taxon>Asterales</taxon>
        <taxon>Asteraceae</taxon>
        <taxon>Carduoideae</taxon>
        <taxon>Cardueae</taxon>
        <taxon>Arctiinae</taxon>
        <taxon>Arctium</taxon>
    </lineage>
</organism>
<dbReference type="Proteomes" id="UP001055879">
    <property type="component" value="Linkage Group LG06"/>
</dbReference>
<sequence length="76" mass="8575">MYLTLVLSPRAKLSGLHGPISAGILLLYFFYYFFTPSFHSQFHHLHSNVPLLQVARCQVVKTCGALPIDGDVDILW</sequence>
<proteinExistence type="predicted"/>
<keyword evidence="2" id="KW-1185">Reference proteome</keyword>
<evidence type="ECO:0000313" key="1">
    <source>
        <dbReference type="EMBL" id="KAI3719725.1"/>
    </source>
</evidence>
<accession>A0ACB9BGB3</accession>